<evidence type="ECO:0000313" key="5">
    <source>
        <dbReference type="EMBL" id="MDM4014290.1"/>
    </source>
</evidence>
<keyword evidence="6" id="KW-1185">Reference proteome</keyword>
<dbReference type="RefSeq" id="WP_289162074.1">
    <property type="nucleotide sequence ID" value="NZ_JASZZN010000002.1"/>
</dbReference>
<dbReference type="PANTHER" id="PTHR24171:SF9">
    <property type="entry name" value="ANKYRIN REPEAT DOMAIN-CONTAINING PROTEIN 39"/>
    <property type="match status" value="1"/>
</dbReference>
<keyword evidence="1" id="KW-0677">Repeat</keyword>
<name>A0ABT7PCR6_9BACT</name>
<accession>A0ABT7PCR6</accession>
<feature type="repeat" description="ANK" evidence="3">
    <location>
        <begin position="173"/>
        <end position="205"/>
    </location>
</feature>
<dbReference type="SUPFAM" id="SSF48403">
    <property type="entry name" value="Ankyrin repeat"/>
    <property type="match status" value="1"/>
</dbReference>
<dbReference type="Proteomes" id="UP001239462">
    <property type="component" value="Unassembled WGS sequence"/>
</dbReference>
<dbReference type="SMART" id="SM00248">
    <property type="entry name" value="ANK"/>
    <property type="match status" value="4"/>
</dbReference>
<organism evidence="5 6">
    <name type="scientific">Roseiconus lacunae</name>
    <dbReference type="NCBI Taxonomy" id="2605694"/>
    <lineage>
        <taxon>Bacteria</taxon>
        <taxon>Pseudomonadati</taxon>
        <taxon>Planctomycetota</taxon>
        <taxon>Planctomycetia</taxon>
        <taxon>Pirellulales</taxon>
        <taxon>Pirellulaceae</taxon>
        <taxon>Roseiconus</taxon>
    </lineage>
</organism>
<proteinExistence type="predicted"/>
<sequence>MFRFIALTVVFFLAFAAAIVFYFSKPAGAPTDGGEDSVVTVAADQAGTSVSEPDGKAATDSADSDPKKTTLSYTPEAFRKAALEGKLELVKTCVEEGMDVNESDPQGRTPLAMAAYNGHEKVCRYLIDAGAEVNVLDREGRGPLYHASSLEAPKTVSLLLDAGAEINSVDKVEQFTALMVAAAEGNLEVAKVLLRKGADPTMKDIDGDTALDFAQEKGKPELVQLLSEASAN</sequence>
<dbReference type="Pfam" id="PF13857">
    <property type="entry name" value="Ank_5"/>
    <property type="match status" value="1"/>
</dbReference>
<dbReference type="Pfam" id="PF12796">
    <property type="entry name" value="Ank_2"/>
    <property type="match status" value="1"/>
</dbReference>
<comment type="caution">
    <text evidence="5">The sequence shown here is derived from an EMBL/GenBank/DDBJ whole genome shotgun (WGS) entry which is preliminary data.</text>
</comment>
<evidence type="ECO:0000256" key="1">
    <source>
        <dbReference type="ARBA" id="ARBA00022737"/>
    </source>
</evidence>
<dbReference type="EMBL" id="JASZZN010000002">
    <property type="protein sequence ID" value="MDM4014290.1"/>
    <property type="molecule type" value="Genomic_DNA"/>
</dbReference>
<feature type="repeat" description="ANK" evidence="3">
    <location>
        <begin position="106"/>
        <end position="138"/>
    </location>
</feature>
<evidence type="ECO:0000256" key="3">
    <source>
        <dbReference type="PROSITE-ProRule" id="PRU00023"/>
    </source>
</evidence>
<keyword evidence="2 3" id="KW-0040">ANK repeat</keyword>
<dbReference type="PRINTS" id="PR01415">
    <property type="entry name" value="ANKYRIN"/>
</dbReference>
<evidence type="ECO:0000313" key="6">
    <source>
        <dbReference type="Proteomes" id="UP001239462"/>
    </source>
</evidence>
<feature type="region of interest" description="Disordered" evidence="4">
    <location>
        <begin position="46"/>
        <end position="70"/>
    </location>
</feature>
<feature type="repeat" description="ANK" evidence="3">
    <location>
        <begin position="206"/>
        <end position="232"/>
    </location>
</feature>
<dbReference type="InterPro" id="IPR036770">
    <property type="entry name" value="Ankyrin_rpt-contain_sf"/>
</dbReference>
<protein>
    <submittedName>
        <fullName evidence="5">Ankyrin repeat domain-containing protein</fullName>
    </submittedName>
</protein>
<reference evidence="5 6" key="1">
    <citation type="submission" date="2023-06" db="EMBL/GenBank/DDBJ databases">
        <title>Roseiconus lacunae JC819 isolated from Gulf of Mannar region, Tamil Nadu.</title>
        <authorList>
            <person name="Pk S."/>
            <person name="Ch S."/>
            <person name="Ch V.R."/>
        </authorList>
    </citation>
    <scope>NUCLEOTIDE SEQUENCE [LARGE SCALE GENOMIC DNA]</scope>
    <source>
        <strain evidence="5 6">JC819</strain>
    </source>
</reference>
<dbReference type="PROSITE" id="PS50088">
    <property type="entry name" value="ANK_REPEAT"/>
    <property type="match status" value="4"/>
</dbReference>
<evidence type="ECO:0000256" key="4">
    <source>
        <dbReference type="SAM" id="MobiDB-lite"/>
    </source>
</evidence>
<dbReference type="PROSITE" id="PS50297">
    <property type="entry name" value="ANK_REP_REGION"/>
    <property type="match status" value="4"/>
</dbReference>
<dbReference type="Gene3D" id="1.25.40.20">
    <property type="entry name" value="Ankyrin repeat-containing domain"/>
    <property type="match status" value="1"/>
</dbReference>
<evidence type="ECO:0000256" key="2">
    <source>
        <dbReference type="ARBA" id="ARBA00023043"/>
    </source>
</evidence>
<gene>
    <name evidence="5" type="ORF">QTN89_02530</name>
</gene>
<dbReference type="InterPro" id="IPR002110">
    <property type="entry name" value="Ankyrin_rpt"/>
</dbReference>
<feature type="repeat" description="ANK" evidence="3">
    <location>
        <begin position="139"/>
        <end position="171"/>
    </location>
</feature>
<dbReference type="PANTHER" id="PTHR24171">
    <property type="entry name" value="ANKYRIN REPEAT DOMAIN-CONTAINING PROTEIN 39-RELATED"/>
    <property type="match status" value="1"/>
</dbReference>